<dbReference type="EMBL" id="ADGP01000008">
    <property type="protein sequence ID" value="EFD94641.1"/>
    <property type="molecule type" value="Genomic_DNA"/>
</dbReference>
<gene>
    <name evidence="2" type="ORF">HMPREF0889_0057</name>
</gene>
<evidence type="ECO:0000256" key="1">
    <source>
        <dbReference type="SAM" id="MobiDB-lite"/>
    </source>
</evidence>
<dbReference type="Proteomes" id="UP000003242">
    <property type="component" value="Unassembled WGS sequence"/>
</dbReference>
<evidence type="ECO:0000313" key="2">
    <source>
        <dbReference type="EMBL" id="EFD94641.1"/>
    </source>
</evidence>
<dbReference type="AlphaFoldDB" id="D3LT71"/>
<reference evidence="3" key="1">
    <citation type="submission" date="2009-12" db="EMBL/GenBank/DDBJ databases">
        <title>Sequence of Clostridiales genomosp. BVAB3 str. UPII9-5.</title>
        <authorList>
            <person name="Madupu R."/>
            <person name="Durkin A.S."/>
            <person name="Torralba M."/>
            <person name="Methe B."/>
            <person name="Sutton G.G."/>
            <person name="Strausberg R.L."/>
            <person name="Nelson K.E."/>
        </authorList>
    </citation>
    <scope>NUCLEOTIDE SEQUENCE [LARGE SCALE GENOMIC DNA]</scope>
    <source>
        <strain evidence="3">28L</strain>
    </source>
</reference>
<dbReference type="RefSeq" id="WP_009369461.1">
    <property type="nucleotide sequence ID" value="NZ_ADGP01000008.1"/>
</dbReference>
<dbReference type="STRING" id="699218.HMPREF0889_0057"/>
<accession>D3LT71</accession>
<name>D3LT71_9FIRM</name>
<protein>
    <submittedName>
        <fullName evidence="2">Uncharacterized protein</fullName>
    </submittedName>
</protein>
<feature type="region of interest" description="Disordered" evidence="1">
    <location>
        <begin position="1"/>
        <end position="40"/>
    </location>
</feature>
<sequence length="40" mass="4508">MAASIPKIAGRAAGRETEFAMRRRRKVRATAKRGINPKKR</sequence>
<evidence type="ECO:0000313" key="3">
    <source>
        <dbReference type="Proteomes" id="UP000003242"/>
    </source>
</evidence>
<proteinExistence type="predicted"/>
<comment type="caution">
    <text evidence="2">The sequence shown here is derived from an EMBL/GenBank/DDBJ whole genome shotgun (WGS) entry which is preliminary data.</text>
</comment>
<organism evidence="2 3">
    <name type="scientific">Megasphaera lornae</name>
    <dbReference type="NCBI Taxonomy" id="1000568"/>
    <lineage>
        <taxon>Bacteria</taxon>
        <taxon>Bacillati</taxon>
        <taxon>Bacillota</taxon>
        <taxon>Negativicutes</taxon>
        <taxon>Veillonellales</taxon>
        <taxon>Veillonellaceae</taxon>
        <taxon>Megasphaera</taxon>
    </lineage>
</organism>
<feature type="compositionally biased region" description="Basic residues" evidence="1">
    <location>
        <begin position="22"/>
        <end position="40"/>
    </location>
</feature>